<dbReference type="SUPFAM" id="SSF52540">
    <property type="entry name" value="P-loop containing nucleoside triphosphate hydrolases"/>
    <property type="match status" value="1"/>
</dbReference>
<name>A0A951UT41_9CYAN</name>
<evidence type="ECO:0000313" key="2">
    <source>
        <dbReference type="EMBL" id="MBW4668397.1"/>
    </source>
</evidence>
<protein>
    <submittedName>
        <fullName evidence="2">Uncharacterized protein</fullName>
    </submittedName>
</protein>
<keyword evidence="1" id="KW-0472">Membrane</keyword>
<dbReference type="InterPro" id="IPR027417">
    <property type="entry name" value="P-loop_NTPase"/>
</dbReference>
<reference evidence="2" key="2">
    <citation type="journal article" date="2022" name="Microbiol. Resour. Announc.">
        <title>Metagenome Sequencing to Explore Phylogenomics of Terrestrial Cyanobacteria.</title>
        <authorList>
            <person name="Ward R.D."/>
            <person name="Stajich J.E."/>
            <person name="Johansen J.R."/>
            <person name="Huntemann M."/>
            <person name="Clum A."/>
            <person name="Foster B."/>
            <person name="Foster B."/>
            <person name="Roux S."/>
            <person name="Palaniappan K."/>
            <person name="Varghese N."/>
            <person name="Mukherjee S."/>
            <person name="Reddy T.B.K."/>
            <person name="Daum C."/>
            <person name="Copeland A."/>
            <person name="Chen I.A."/>
            <person name="Ivanova N.N."/>
            <person name="Kyrpides N.C."/>
            <person name="Shapiro N."/>
            <person name="Eloe-Fadrosh E.A."/>
            <person name="Pietrasiak N."/>
        </authorList>
    </citation>
    <scope>NUCLEOTIDE SEQUENCE</scope>
    <source>
        <strain evidence="2">GSE-NOS-MK-12-04C</strain>
    </source>
</reference>
<reference evidence="2" key="1">
    <citation type="submission" date="2021-05" db="EMBL/GenBank/DDBJ databases">
        <authorList>
            <person name="Pietrasiak N."/>
            <person name="Ward R."/>
            <person name="Stajich J.E."/>
            <person name="Kurbessoian T."/>
        </authorList>
    </citation>
    <scope>NUCLEOTIDE SEQUENCE</scope>
    <source>
        <strain evidence="2">GSE-NOS-MK-12-04C</strain>
    </source>
</reference>
<evidence type="ECO:0000313" key="3">
    <source>
        <dbReference type="Proteomes" id="UP000729701"/>
    </source>
</evidence>
<gene>
    <name evidence="2" type="ORF">KME60_13465</name>
</gene>
<keyword evidence="1" id="KW-1133">Transmembrane helix</keyword>
<sequence>MFNPKGRTERDSEEWAIEALRGTRNGNLQYVVILGILGSVAIVPFAGVPMGIFSFVCCLMFSLSSASKSQHSQAAVHEFGCFAHALEGSKFHAFRAQVGDEEIVAQCQWARENGYPLSSDASEFLAQQKIVNIESVSMTSNTSEEYTSLTARLPDQPEKAKSATVPNLRGDMSAKTQFSKQIPNLTRSIAENLKNTLIVGVPGVGKDLFLSNVLRDVRSLHPKATIFFIDPKADPKEVGYFDGCVDYPFHMNIAEESPQQVCDWVCECLEEFESFDAGTELKILCFGEIAATMKLLGTIKGAAQLLKAKFVSYSSSGDSRGIKFIASSQNAHTDGIGFNGGERSIFTPIVLISAAQIPASEQILKAQIISSDKRLSSTELETLCKKSPVGRAIYHGGFNQWFPMPELPNYSGYNRDTRSFSNQQTALLAKLEATQETTVNEFVTNELGLSGDKAEKMLTAVAEVLEQEKRKSLIAKFKSNVKP</sequence>
<dbReference type="Proteomes" id="UP000729701">
    <property type="component" value="Unassembled WGS sequence"/>
</dbReference>
<organism evidence="2 3">
    <name type="scientific">Cyanomargarita calcarea GSE-NOS-MK-12-04C</name>
    <dbReference type="NCBI Taxonomy" id="2839659"/>
    <lineage>
        <taxon>Bacteria</taxon>
        <taxon>Bacillati</taxon>
        <taxon>Cyanobacteriota</taxon>
        <taxon>Cyanophyceae</taxon>
        <taxon>Nostocales</taxon>
        <taxon>Cyanomargaritaceae</taxon>
        <taxon>Cyanomargarita</taxon>
    </lineage>
</organism>
<dbReference type="AlphaFoldDB" id="A0A951UT41"/>
<proteinExistence type="predicted"/>
<evidence type="ECO:0000256" key="1">
    <source>
        <dbReference type="SAM" id="Phobius"/>
    </source>
</evidence>
<dbReference type="EMBL" id="JAHHGZ010000012">
    <property type="protein sequence ID" value="MBW4668397.1"/>
    <property type="molecule type" value="Genomic_DNA"/>
</dbReference>
<feature type="transmembrane region" description="Helical" evidence="1">
    <location>
        <begin position="30"/>
        <end position="63"/>
    </location>
</feature>
<accession>A0A951UT41</accession>
<keyword evidence="1" id="KW-0812">Transmembrane</keyword>
<comment type="caution">
    <text evidence="2">The sequence shown here is derived from an EMBL/GenBank/DDBJ whole genome shotgun (WGS) entry which is preliminary data.</text>
</comment>